<evidence type="ECO:0000313" key="1">
    <source>
        <dbReference type="EMBL" id="KTC79438.1"/>
    </source>
</evidence>
<dbReference type="Proteomes" id="UP000054921">
    <property type="component" value="Unassembled WGS sequence"/>
</dbReference>
<proteinExistence type="predicted"/>
<keyword evidence="4" id="KW-1185">Reference proteome</keyword>
<evidence type="ECO:0000313" key="4">
    <source>
        <dbReference type="Proteomes" id="UP000277577"/>
    </source>
</evidence>
<dbReference type="EMBL" id="LR134173">
    <property type="protein sequence ID" value="VEB37265.1"/>
    <property type="molecule type" value="Genomic_DNA"/>
</dbReference>
<name>A0A0W0S792_9GAMM</name>
<dbReference type="PATRIC" id="fig|28084.5.peg.1586"/>
<organism evidence="1 3">
    <name type="scientific">Legionella cherrii</name>
    <dbReference type="NCBI Taxonomy" id="28084"/>
    <lineage>
        <taxon>Bacteria</taxon>
        <taxon>Pseudomonadati</taxon>
        <taxon>Pseudomonadota</taxon>
        <taxon>Gammaproteobacteria</taxon>
        <taxon>Legionellales</taxon>
        <taxon>Legionellaceae</taxon>
        <taxon>Legionella</taxon>
    </lineage>
</organism>
<dbReference type="AlphaFoldDB" id="A0A0W0S792"/>
<dbReference type="OrthoDB" id="5653090at2"/>
<dbReference type="Proteomes" id="UP000277577">
    <property type="component" value="Chromosome"/>
</dbReference>
<protein>
    <submittedName>
        <fullName evidence="1">Uncharacterized protein</fullName>
    </submittedName>
</protein>
<sequence>MMDKNERQTTLIKKNNNFGIPTGLVAQKRAVLIAAKEQSSLRAMAPVNTTPLTHLTRSRPKFEHRKPSPKRRKVNQLALDFLKKNEQKPGESPDRDFTTDSLKVLKKSIEDAWTAYNQYYELGVNTGQPNGWFSWWRHGVDGQKKAQSVKNAALASDNPDVIMQQMELFFEDPNTRFENHSFASYLYAEFNRLLQGQEYKLQAEKIYDKKYWYTIAEQLRPLLTKEEYEHSSYTTGQ</sequence>
<gene>
    <name evidence="1" type="ORF">Lche_1458</name>
    <name evidence="2" type="ORF">NCTC11976_02127</name>
</gene>
<evidence type="ECO:0000313" key="3">
    <source>
        <dbReference type="Proteomes" id="UP000054921"/>
    </source>
</evidence>
<dbReference type="RefSeq" id="WP_126325189.1">
    <property type="nucleotide sequence ID" value="NZ_CAAAIT010000001.1"/>
</dbReference>
<reference evidence="1 3" key="1">
    <citation type="submission" date="2015-11" db="EMBL/GenBank/DDBJ databases">
        <title>Genomic analysis of 38 Legionella species identifies large and diverse effector repertoires.</title>
        <authorList>
            <person name="Burstein D."/>
            <person name="Amaro F."/>
            <person name="Zusman T."/>
            <person name="Lifshitz Z."/>
            <person name="Cohen O."/>
            <person name="Gilbert J.A."/>
            <person name="Pupko T."/>
            <person name="Shuman H.A."/>
            <person name="Segal G."/>
        </authorList>
    </citation>
    <scope>NUCLEOTIDE SEQUENCE [LARGE SCALE GENOMIC DNA]</scope>
    <source>
        <strain evidence="1 3">ORW</strain>
    </source>
</reference>
<evidence type="ECO:0000313" key="2">
    <source>
        <dbReference type="EMBL" id="VEB37265.1"/>
    </source>
</evidence>
<accession>A0A0W0S792</accession>
<reference evidence="2 4" key="2">
    <citation type="submission" date="2018-12" db="EMBL/GenBank/DDBJ databases">
        <authorList>
            <consortium name="Pathogen Informatics"/>
        </authorList>
    </citation>
    <scope>NUCLEOTIDE SEQUENCE [LARGE SCALE GENOMIC DNA]</scope>
    <source>
        <strain evidence="2 4">NCTC11976</strain>
    </source>
</reference>
<dbReference type="EMBL" id="LNXW01000013">
    <property type="protein sequence ID" value="KTC79438.1"/>
    <property type="molecule type" value="Genomic_DNA"/>
</dbReference>